<gene>
    <name evidence="1" type="ORF">ACFP56_11005</name>
</gene>
<proteinExistence type="predicted"/>
<evidence type="ECO:0000313" key="1">
    <source>
        <dbReference type="EMBL" id="MFC6333152.1"/>
    </source>
</evidence>
<dbReference type="RefSeq" id="WP_379234306.1">
    <property type="nucleotide sequence ID" value="NZ_JBHSTE010000003.1"/>
</dbReference>
<accession>A0ABW1V5U7</accession>
<name>A0ABW1V5U7_9BACL</name>
<dbReference type="Proteomes" id="UP001596233">
    <property type="component" value="Unassembled WGS sequence"/>
</dbReference>
<comment type="caution">
    <text evidence="1">The sequence shown here is derived from an EMBL/GenBank/DDBJ whole genome shotgun (WGS) entry which is preliminary data.</text>
</comment>
<protein>
    <submittedName>
        <fullName evidence="1">Uncharacterized protein</fullName>
    </submittedName>
</protein>
<reference evidence="2" key="1">
    <citation type="journal article" date="2019" name="Int. J. Syst. Evol. Microbiol.">
        <title>The Global Catalogue of Microorganisms (GCM) 10K type strain sequencing project: providing services to taxonomists for standard genome sequencing and annotation.</title>
        <authorList>
            <consortium name="The Broad Institute Genomics Platform"/>
            <consortium name="The Broad Institute Genome Sequencing Center for Infectious Disease"/>
            <person name="Wu L."/>
            <person name="Ma J."/>
        </authorList>
    </citation>
    <scope>NUCLEOTIDE SEQUENCE [LARGE SCALE GENOMIC DNA]</scope>
    <source>
        <strain evidence="2">PCU 280</strain>
    </source>
</reference>
<evidence type="ECO:0000313" key="2">
    <source>
        <dbReference type="Proteomes" id="UP001596233"/>
    </source>
</evidence>
<dbReference type="EMBL" id="JBHSTE010000003">
    <property type="protein sequence ID" value="MFC6333152.1"/>
    <property type="molecule type" value="Genomic_DNA"/>
</dbReference>
<keyword evidence="2" id="KW-1185">Reference proteome</keyword>
<sequence length="198" mass="22997">MDWLRGGPFFELSILLKEVDINDLVDKLFENQRIKIIDDNLNEKIDSYIIGYLYDEDDLDSVMIHSTSINLIVELLGERKSIVFIERVADETQLLNLCFYGAEHDAPEWGQLGIKDKDYKYFVDFLVELINDFNGIAGAVAYEEDILTVYASNSIRPDIVYSYKNFSSNLISEQFDLKSFIAICWNNEGLIEKRIFYD</sequence>
<organism evidence="1 2">
    <name type="scientific">Paenibacillus septentrionalis</name>
    <dbReference type="NCBI Taxonomy" id="429342"/>
    <lineage>
        <taxon>Bacteria</taxon>
        <taxon>Bacillati</taxon>
        <taxon>Bacillota</taxon>
        <taxon>Bacilli</taxon>
        <taxon>Bacillales</taxon>
        <taxon>Paenibacillaceae</taxon>
        <taxon>Paenibacillus</taxon>
    </lineage>
</organism>